<name>A0A4S3MLL7_9RHOB</name>
<feature type="transmembrane region" description="Helical" evidence="1">
    <location>
        <begin position="142"/>
        <end position="165"/>
    </location>
</feature>
<keyword evidence="1" id="KW-1133">Transmembrane helix</keyword>
<protein>
    <submittedName>
        <fullName evidence="2">Component of SufBCD complex</fullName>
    </submittedName>
</protein>
<comment type="caution">
    <text evidence="2">The sequence shown here is derived from an EMBL/GenBank/DDBJ whole genome shotgun (WGS) entry which is preliminary data.</text>
</comment>
<gene>
    <name evidence="2" type="ORF">E7811_13150</name>
</gene>
<keyword evidence="1" id="KW-0472">Membrane</keyword>
<proteinExistence type="predicted"/>
<dbReference type="OrthoDB" id="7847071at2"/>
<accession>A0A4S3MLL7</accession>
<feature type="transmembrane region" description="Helical" evidence="1">
    <location>
        <begin position="102"/>
        <end position="121"/>
    </location>
</feature>
<reference evidence="2 3" key="1">
    <citation type="submission" date="2019-04" db="EMBL/GenBank/DDBJ databases">
        <title>Draft genome sequence of Gemmobacter aestuarii sp. nov.</title>
        <authorList>
            <person name="Hameed A."/>
            <person name="Lin S.-Y."/>
            <person name="Shahina M."/>
            <person name="Lai W.-A."/>
            <person name="Young C.-C."/>
        </authorList>
    </citation>
    <scope>NUCLEOTIDE SEQUENCE [LARGE SCALE GENOMIC DNA]</scope>
    <source>
        <strain evidence="2 3">CC-PW-75</strain>
    </source>
</reference>
<keyword evidence="1" id="KW-0812">Transmembrane</keyword>
<evidence type="ECO:0000313" key="3">
    <source>
        <dbReference type="Proteomes" id="UP000309450"/>
    </source>
</evidence>
<sequence length="173" mass="20087">MQWYEFVYELIDLRSFSNLWFWIALAVMWSMASHWVLGVPYDMITRARRHGGQAQEDLEMLVRINANRMDVIGQIAGLWIAWFVGFLLTMLVILGFWYDVEFAQAVFCLLFPMSIVSALSLRAAHRIRGEGTTGEALHRRLIWHRMTIQGIGMISILLTSLWGMFQNLQIGVF</sequence>
<dbReference type="Proteomes" id="UP000309450">
    <property type="component" value="Unassembled WGS sequence"/>
</dbReference>
<feature type="transmembrane region" description="Helical" evidence="1">
    <location>
        <begin position="20"/>
        <end position="39"/>
    </location>
</feature>
<feature type="transmembrane region" description="Helical" evidence="1">
    <location>
        <begin position="71"/>
        <end position="96"/>
    </location>
</feature>
<evidence type="ECO:0000256" key="1">
    <source>
        <dbReference type="SAM" id="Phobius"/>
    </source>
</evidence>
<dbReference type="EMBL" id="SSND01000003">
    <property type="protein sequence ID" value="THD83076.1"/>
    <property type="molecule type" value="Genomic_DNA"/>
</dbReference>
<organism evidence="2 3">
    <name type="scientific">Aliigemmobacter aestuarii</name>
    <dbReference type="NCBI Taxonomy" id="1445661"/>
    <lineage>
        <taxon>Bacteria</taxon>
        <taxon>Pseudomonadati</taxon>
        <taxon>Pseudomonadota</taxon>
        <taxon>Alphaproteobacteria</taxon>
        <taxon>Rhodobacterales</taxon>
        <taxon>Paracoccaceae</taxon>
        <taxon>Aliigemmobacter</taxon>
    </lineage>
</organism>
<dbReference type="RefSeq" id="WP_136395104.1">
    <property type="nucleotide sequence ID" value="NZ_SSND01000003.1"/>
</dbReference>
<evidence type="ECO:0000313" key="2">
    <source>
        <dbReference type="EMBL" id="THD83076.1"/>
    </source>
</evidence>
<dbReference type="AlphaFoldDB" id="A0A4S3MLL7"/>
<keyword evidence="3" id="KW-1185">Reference proteome</keyword>